<dbReference type="GO" id="GO:0005509">
    <property type="term" value="F:calcium ion binding"/>
    <property type="evidence" value="ECO:0007669"/>
    <property type="project" value="TreeGrafter"/>
</dbReference>
<dbReference type="Pfam" id="PF08450">
    <property type="entry name" value="SGL"/>
    <property type="match status" value="1"/>
</dbReference>
<gene>
    <name evidence="5" type="ORF">FK219_012075</name>
</gene>
<keyword evidence="3" id="KW-0862">Zinc</keyword>
<dbReference type="PANTHER" id="PTHR10907:SF47">
    <property type="entry name" value="REGUCALCIN"/>
    <property type="match status" value="1"/>
</dbReference>
<comment type="similarity">
    <text evidence="1">Belongs to the SMP-30/CGR1 family.</text>
</comment>
<evidence type="ECO:0000256" key="2">
    <source>
        <dbReference type="PIRSR" id="PIRSR605511-1"/>
    </source>
</evidence>
<organism evidence="5 6">
    <name type="scientific">Microcella pacifica</name>
    <dbReference type="NCBI Taxonomy" id="2591847"/>
    <lineage>
        <taxon>Bacteria</taxon>
        <taxon>Bacillati</taxon>
        <taxon>Actinomycetota</taxon>
        <taxon>Actinomycetes</taxon>
        <taxon>Micrococcales</taxon>
        <taxon>Microbacteriaceae</taxon>
        <taxon>Microcella</taxon>
    </lineage>
</organism>
<dbReference type="OrthoDB" id="2633250at2"/>
<dbReference type="EMBL" id="VIKT02000027">
    <property type="protein sequence ID" value="NHF63961.1"/>
    <property type="molecule type" value="Genomic_DNA"/>
</dbReference>
<proteinExistence type="inferred from homology"/>
<sequence>MTSVTMLTTDRHVLAEGPAWDTATATVSWIDIEAGRVFVGRLDSDDRVEVIRTLDFDERVGCAFRLGNAQFLVALERRLALVDALGNVTTSRELLPEGRRFNDGVIDPAGRLIVGGLSMTGDHSGNVLLRLEHDGAITTLDDDLGLSNGLGFSPDGATLYSIDSTANVVYARSYDYESGEAGARREFARIDDATPDGLAVDAEGGLWVALWGGSGIRHLDALGHPHGDIELDVPHVTSLAFVGSSLNRALVTTASRDLSPAEVERHPGAGMLFLVDLPVAGQPAHRWRPVALPQ</sequence>
<comment type="caution">
    <text evidence="5">The sequence shown here is derived from an EMBL/GenBank/DDBJ whole genome shotgun (WGS) entry which is preliminary data.</text>
</comment>
<evidence type="ECO:0000313" key="6">
    <source>
        <dbReference type="Proteomes" id="UP000818266"/>
    </source>
</evidence>
<feature type="binding site" evidence="3">
    <location>
        <position position="148"/>
    </location>
    <ligand>
        <name>a divalent metal cation</name>
        <dbReference type="ChEBI" id="CHEBI:60240"/>
    </ligand>
</feature>
<feature type="binding site" evidence="3">
    <location>
        <position position="102"/>
    </location>
    <ligand>
        <name>substrate</name>
    </ligand>
</feature>
<comment type="cofactor">
    <cofactor evidence="3">
        <name>Zn(2+)</name>
        <dbReference type="ChEBI" id="CHEBI:29105"/>
    </cofactor>
    <text evidence="3">Binds 1 divalent metal cation per subunit.</text>
</comment>
<dbReference type="SUPFAM" id="SSF63829">
    <property type="entry name" value="Calcium-dependent phosphotriesterase"/>
    <property type="match status" value="1"/>
</dbReference>
<evidence type="ECO:0000259" key="4">
    <source>
        <dbReference type="Pfam" id="PF08450"/>
    </source>
</evidence>
<reference evidence="5 6" key="1">
    <citation type="submission" date="2020-03" db="EMBL/GenBank/DDBJ databases">
        <title>Chryseoglobus sp. isolated from a deep-sea seamount.</title>
        <authorList>
            <person name="Zhang D.-C."/>
        </authorList>
    </citation>
    <scope>NUCLEOTIDE SEQUENCE [LARGE SCALE GENOMIC DNA]</scope>
    <source>
        <strain evidence="5 6">KN1116</strain>
    </source>
</reference>
<evidence type="ECO:0000313" key="5">
    <source>
        <dbReference type="EMBL" id="NHF63961.1"/>
    </source>
</evidence>
<feature type="active site" description="Proton donor/acceptor" evidence="2">
    <location>
        <position position="196"/>
    </location>
</feature>
<dbReference type="Proteomes" id="UP000818266">
    <property type="component" value="Unassembled WGS sequence"/>
</dbReference>
<name>A0A9E5MLE5_9MICO</name>
<evidence type="ECO:0000256" key="3">
    <source>
        <dbReference type="PIRSR" id="PIRSR605511-2"/>
    </source>
</evidence>
<dbReference type="GO" id="GO:0019853">
    <property type="term" value="P:L-ascorbic acid biosynthetic process"/>
    <property type="evidence" value="ECO:0007669"/>
    <property type="project" value="TreeGrafter"/>
</dbReference>
<feature type="binding site" evidence="3">
    <location>
        <position position="100"/>
    </location>
    <ligand>
        <name>substrate</name>
    </ligand>
</feature>
<keyword evidence="3" id="KW-0479">Metal-binding</keyword>
<keyword evidence="6" id="KW-1185">Reference proteome</keyword>
<feature type="binding site" evidence="3">
    <location>
        <position position="196"/>
    </location>
    <ligand>
        <name>a divalent metal cation</name>
        <dbReference type="ChEBI" id="CHEBI:60240"/>
    </ligand>
</feature>
<dbReference type="Gene3D" id="2.120.10.30">
    <property type="entry name" value="TolB, C-terminal domain"/>
    <property type="match status" value="1"/>
</dbReference>
<feature type="binding site" evidence="3">
    <location>
        <position position="16"/>
    </location>
    <ligand>
        <name>a divalent metal cation</name>
        <dbReference type="ChEBI" id="CHEBI:60240"/>
    </ligand>
</feature>
<dbReference type="InterPro" id="IPR011042">
    <property type="entry name" value="6-blade_b-propeller_TolB-like"/>
</dbReference>
<dbReference type="RefSeq" id="WP_152584169.1">
    <property type="nucleotide sequence ID" value="NZ_VIKT02000027.1"/>
</dbReference>
<evidence type="ECO:0000256" key="1">
    <source>
        <dbReference type="ARBA" id="ARBA00008853"/>
    </source>
</evidence>
<dbReference type="PRINTS" id="PR01790">
    <property type="entry name" value="SMP30FAMILY"/>
</dbReference>
<dbReference type="InterPro" id="IPR013658">
    <property type="entry name" value="SGL"/>
</dbReference>
<feature type="domain" description="SMP-30/Gluconolactonase/LRE-like region" evidence="4">
    <location>
        <begin position="14"/>
        <end position="254"/>
    </location>
</feature>
<dbReference type="GO" id="GO:0004341">
    <property type="term" value="F:gluconolactonase activity"/>
    <property type="evidence" value="ECO:0007669"/>
    <property type="project" value="TreeGrafter"/>
</dbReference>
<protein>
    <submittedName>
        <fullName evidence="5">SMP-30/gluconolactonase/LRE family protein</fullName>
    </submittedName>
</protein>
<dbReference type="AlphaFoldDB" id="A0A9E5MLE5"/>
<accession>A0A9E5MLE5</accession>
<dbReference type="InterPro" id="IPR005511">
    <property type="entry name" value="SMP-30"/>
</dbReference>
<dbReference type="PANTHER" id="PTHR10907">
    <property type="entry name" value="REGUCALCIN"/>
    <property type="match status" value="1"/>
</dbReference>